<evidence type="ECO:0000256" key="16">
    <source>
        <dbReference type="SAM" id="Phobius"/>
    </source>
</evidence>
<dbReference type="SMART" id="SM00018">
    <property type="entry name" value="PD"/>
    <property type="match status" value="1"/>
</dbReference>
<dbReference type="CDD" id="cd06602">
    <property type="entry name" value="GH31_MGAM_SI_GAA"/>
    <property type="match status" value="1"/>
</dbReference>
<keyword evidence="11" id="KW-1015">Disulfide bond</keyword>
<dbReference type="FunFam" id="2.60.40.1180:FF:000001">
    <property type="entry name" value="Maltase-glucoamylase, intestinal"/>
    <property type="match status" value="1"/>
</dbReference>
<dbReference type="Gene3D" id="2.60.40.1180">
    <property type="entry name" value="Golgi alpha-mannosidase II"/>
    <property type="match status" value="2"/>
</dbReference>
<keyword evidence="18" id="KW-1185">Reference proteome</keyword>
<dbReference type="PROSITE" id="PS51448">
    <property type="entry name" value="P_TREFOIL_2"/>
    <property type="match status" value="1"/>
</dbReference>
<dbReference type="InterPro" id="IPR030458">
    <property type="entry name" value="Glyco_hydro_31_AS"/>
</dbReference>
<evidence type="ECO:0000256" key="9">
    <source>
        <dbReference type="ARBA" id="ARBA00022989"/>
    </source>
</evidence>
<keyword evidence="9 16" id="KW-1133">Transmembrane helix</keyword>
<dbReference type="Pfam" id="PF00088">
    <property type="entry name" value="Trefoil"/>
    <property type="match status" value="1"/>
</dbReference>
<feature type="compositionally biased region" description="Low complexity" evidence="15">
    <location>
        <begin position="910"/>
        <end position="930"/>
    </location>
</feature>
<reference evidence="19" key="1">
    <citation type="submission" date="2025-08" db="UniProtKB">
        <authorList>
            <consortium name="RefSeq"/>
        </authorList>
    </citation>
    <scope>IDENTIFICATION</scope>
    <source>
        <tissue evidence="19">Spleen</tissue>
    </source>
</reference>
<dbReference type="InterPro" id="IPR000322">
    <property type="entry name" value="Glyco_hydro_31_TIM"/>
</dbReference>
<dbReference type="PANTHER" id="PTHR22762:SF133">
    <property type="entry name" value="P-TYPE DOMAIN-CONTAINING PROTEIN"/>
    <property type="match status" value="1"/>
</dbReference>
<accession>A0A6P5LDJ4</accession>
<dbReference type="PROSITE" id="PS00025">
    <property type="entry name" value="P_TREFOIL_1"/>
    <property type="match status" value="1"/>
</dbReference>
<comment type="caution">
    <text evidence="14">Lacks conserved residue(s) required for the propagation of feature annotation.</text>
</comment>
<evidence type="ECO:0000256" key="11">
    <source>
        <dbReference type="ARBA" id="ARBA00023157"/>
    </source>
</evidence>
<evidence type="ECO:0000256" key="15">
    <source>
        <dbReference type="SAM" id="MobiDB-lite"/>
    </source>
</evidence>
<keyword evidence="13" id="KW-0326">Glycosidase</keyword>
<dbReference type="InterPro" id="IPR017957">
    <property type="entry name" value="P_trefoil_CS"/>
</dbReference>
<evidence type="ECO:0000313" key="18">
    <source>
        <dbReference type="Proteomes" id="UP000515140"/>
    </source>
</evidence>
<dbReference type="FunFam" id="2.60.40.1760:FF:000001">
    <property type="entry name" value="Maltase-glucoamylase, intestinal"/>
    <property type="match status" value="1"/>
</dbReference>
<dbReference type="InterPro" id="IPR013780">
    <property type="entry name" value="Glyco_hydro_b"/>
</dbReference>
<dbReference type="InParanoid" id="A0A6P5LDJ4"/>
<dbReference type="RefSeq" id="XP_020853636.1">
    <property type="nucleotide sequence ID" value="XM_020997977.1"/>
</dbReference>
<feature type="domain" description="P-type" evidence="17">
    <location>
        <begin position="41"/>
        <end position="87"/>
    </location>
</feature>
<keyword evidence="10 16" id="KW-0472">Membrane</keyword>
<evidence type="ECO:0000256" key="2">
    <source>
        <dbReference type="ARBA" id="ARBA00004308"/>
    </source>
</evidence>
<name>A0A6P5LDJ4_PHACI</name>
<dbReference type="GeneID" id="110216165"/>
<dbReference type="GO" id="GO:0005975">
    <property type="term" value="P:carbohydrate metabolic process"/>
    <property type="evidence" value="ECO:0007669"/>
    <property type="project" value="InterPro"/>
</dbReference>
<evidence type="ECO:0000256" key="5">
    <source>
        <dbReference type="ARBA" id="ARBA00022692"/>
    </source>
</evidence>
<organism evidence="18 19">
    <name type="scientific">Phascolarctos cinereus</name>
    <name type="common">Koala</name>
    <dbReference type="NCBI Taxonomy" id="38626"/>
    <lineage>
        <taxon>Eukaryota</taxon>
        <taxon>Metazoa</taxon>
        <taxon>Chordata</taxon>
        <taxon>Craniata</taxon>
        <taxon>Vertebrata</taxon>
        <taxon>Euteleostomi</taxon>
        <taxon>Mammalia</taxon>
        <taxon>Metatheria</taxon>
        <taxon>Diprotodontia</taxon>
        <taxon>Phascolarctidae</taxon>
        <taxon>Phascolarctos</taxon>
    </lineage>
</organism>
<dbReference type="InterPro" id="IPR017853">
    <property type="entry name" value="GH"/>
</dbReference>
<dbReference type="CDD" id="cd00111">
    <property type="entry name" value="Trefoil"/>
    <property type="match status" value="1"/>
</dbReference>
<proteinExistence type="inferred from homology"/>
<keyword evidence="8" id="KW-0735">Signal-anchor</keyword>
<dbReference type="Gene3D" id="2.60.40.1760">
    <property type="entry name" value="glycosyl hydrolase (family 31)"/>
    <property type="match status" value="1"/>
</dbReference>
<evidence type="ECO:0000256" key="1">
    <source>
        <dbReference type="ARBA" id="ARBA00004167"/>
    </source>
</evidence>
<dbReference type="GO" id="GO:0030246">
    <property type="term" value="F:carbohydrate binding"/>
    <property type="evidence" value="ECO:0007669"/>
    <property type="project" value="InterPro"/>
</dbReference>
<dbReference type="CDD" id="cd14752">
    <property type="entry name" value="GH31_N"/>
    <property type="match status" value="1"/>
</dbReference>
<keyword evidence="7" id="KW-0378">Hydrolase</keyword>
<dbReference type="InterPro" id="IPR044913">
    <property type="entry name" value="P_trefoil_dom_sf"/>
</dbReference>
<dbReference type="SUPFAM" id="SSF74650">
    <property type="entry name" value="Galactose mutarotase-like"/>
    <property type="match status" value="1"/>
</dbReference>
<dbReference type="Gene3D" id="3.20.20.80">
    <property type="entry name" value="Glycosidases"/>
    <property type="match status" value="1"/>
</dbReference>
<evidence type="ECO:0000256" key="6">
    <source>
        <dbReference type="ARBA" id="ARBA00022737"/>
    </source>
</evidence>
<evidence type="ECO:0000256" key="3">
    <source>
        <dbReference type="ARBA" id="ARBA00007806"/>
    </source>
</evidence>
<dbReference type="PROSITE" id="PS00129">
    <property type="entry name" value="GLYCOSYL_HYDROL_F31_1"/>
    <property type="match status" value="1"/>
</dbReference>
<keyword evidence="4" id="KW-0765">Sulfation</keyword>
<keyword evidence="12" id="KW-0325">Glycoprotein</keyword>
<evidence type="ECO:0000256" key="12">
    <source>
        <dbReference type="ARBA" id="ARBA00023180"/>
    </source>
</evidence>
<dbReference type="GO" id="GO:0005737">
    <property type="term" value="C:cytoplasm"/>
    <property type="evidence" value="ECO:0007669"/>
    <property type="project" value="UniProtKB-ARBA"/>
</dbReference>
<feature type="region of interest" description="Disordered" evidence="15">
    <location>
        <begin position="1396"/>
        <end position="1433"/>
    </location>
</feature>
<feature type="compositionally biased region" description="Polar residues" evidence="15">
    <location>
        <begin position="931"/>
        <end position="945"/>
    </location>
</feature>
<evidence type="ECO:0000259" key="17">
    <source>
        <dbReference type="PROSITE" id="PS51448"/>
    </source>
</evidence>
<dbReference type="FunFam" id="2.60.40.1180:FF:000005">
    <property type="entry name" value="Maltase-glucoamylase, intestinal"/>
    <property type="match status" value="1"/>
</dbReference>
<keyword evidence="6" id="KW-0677">Repeat</keyword>
<dbReference type="FunFam" id="3.20.20.80:FF:000016">
    <property type="entry name" value="Maltase-glucoamylase, intestinal"/>
    <property type="match status" value="1"/>
</dbReference>
<feature type="region of interest" description="Disordered" evidence="15">
    <location>
        <begin position="910"/>
        <end position="945"/>
    </location>
</feature>
<evidence type="ECO:0000313" key="19">
    <source>
        <dbReference type="RefSeq" id="XP_020853636.1"/>
    </source>
</evidence>
<dbReference type="PANTHER" id="PTHR22762">
    <property type="entry name" value="ALPHA-GLUCOSIDASE"/>
    <property type="match status" value="1"/>
</dbReference>
<evidence type="ECO:0000256" key="14">
    <source>
        <dbReference type="PROSITE-ProRule" id="PRU00779"/>
    </source>
</evidence>
<dbReference type="InterPro" id="IPR048395">
    <property type="entry name" value="Glyco_hydro_31_C"/>
</dbReference>
<protein>
    <submittedName>
        <fullName evidence="19">Maltase-glucoamylase, intestinal-like</fullName>
    </submittedName>
</protein>
<gene>
    <name evidence="19" type="primary">LOC110216165</name>
</gene>
<dbReference type="GO" id="GO:0004558">
    <property type="term" value="F:alpha-1,4-glucosidase activity"/>
    <property type="evidence" value="ECO:0007669"/>
    <property type="project" value="TreeGrafter"/>
</dbReference>
<evidence type="ECO:0000256" key="4">
    <source>
        <dbReference type="ARBA" id="ARBA00022641"/>
    </source>
</evidence>
<feature type="compositionally biased region" description="Low complexity" evidence="15">
    <location>
        <begin position="1415"/>
        <end position="1428"/>
    </location>
</feature>
<dbReference type="SUPFAM" id="SSF51445">
    <property type="entry name" value="(Trans)glycosidases"/>
    <property type="match status" value="1"/>
</dbReference>
<dbReference type="InterPro" id="IPR011013">
    <property type="entry name" value="Gal_mutarotase_sf_dom"/>
</dbReference>
<dbReference type="Proteomes" id="UP000515140">
    <property type="component" value="Unplaced"/>
</dbReference>
<dbReference type="Pfam" id="PF21365">
    <property type="entry name" value="Glyco_hydro_31_3rd"/>
    <property type="match status" value="1"/>
</dbReference>
<dbReference type="Gene3D" id="4.10.110.10">
    <property type="entry name" value="Spasmolytic Protein, domain 1"/>
    <property type="match status" value="1"/>
</dbReference>
<comment type="similarity">
    <text evidence="3">Belongs to the glycosyl hydrolase 31 family.</text>
</comment>
<dbReference type="InterPro" id="IPR000519">
    <property type="entry name" value="P_trefoil_dom"/>
</dbReference>
<comment type="subcellular location">
    <subcellularLocation>
        <location evidence="2">Endomembrane system</location>
    </subcellularLocation>
    <subcellularLocation>
        <location evidence="1">Membrane</location>
        <topology evidence="1">Single-pass membrane protein</topology>
    </subcellularLocation>
</comment>
<dbReference type="SUPFAM" id="SSF51011">
    <property type="entry name" value="Glycosyl hydrolase domain"/>
    <property type="match status" value="1"/>
</dbReference>
<evidence type="ECO:0000256" key="13">
    <source>
        <dbReference type="ARBA" id="ARBA00023295"/>
    </source>
</evidence>
<evidence type="ECO:0000256" key="10">
    <source>
        <dbReference type="ARBA" id="ARBA00023136"/>
    </source>
</evidence>
<sequence>MAKKLFNLAVHLLVLFLIVLGIMAILLRLLIENLQDTSFTPECLDTNLTERIDCIPDKLATEELCHLRQCCWKPQENSSAPSCFFPKNGGYQVTEGPTHTDEGFTANLRRLPSSSLFGYDITDLLLTAEYQTTNRFRFKISNPDRNRYEVPHEHVQSLDQKAASNLNYHVEVTNNPFSIKIRRTKNNRVLFDTSIGPLQYAEQYLQLSVQLPSHYVYGFGEHIHQQYLHNMDWKTWPIFTRDAIPNDNMSNLYGAQTFFLCLEDDSGLSFGVFLMNSNAMEVALQPAPAITYRIIGGILDFYVFLGNNPEQVVQEYLELIGRPFLPPYWSLGFQLSRRDYGGIEGLASVVNRTRAVGIPYDVQYSDIDYMEEKKDFTYDKEIFNGLDQFAEELHRNGQRYVIILNPGISNNLTYGPYERGSRKRVWVSGPIGPIVGEVWPGPAVFPDYTNPQGTQWWVEELVQFHKELNFDGIWIDMNEVSNFLSNDSLCEPNYLNYPPFVPRILDRQLFAQTLCMDTEQHWGLHYDVHSLYGYSMTIATEKAMESIFSQKRSFVLTRSTFAGSGKYAAHWLGDNDATWNDLQWSIPSILEFNLFGIPMVGANICGFASNTSEELCRRWMQLGAFYPLSRNHNGPGFMDQDPAAFGINSVLLDSARYYLNIRYNLLPYLYTLFFRAHTRGDTVARPLVHEFYQDSQTWKIHQQFLWGPGLLITPVLYSGVDRVMAYIPDAIWYGYETNVAIPQRKEWVEMVLPGDKIGLHLRGGSIFPTQEPAETTEASRKNPLGFIVALDDKKEAKGELFWDDGETRDTYGKKLYFLAEFNVTQDTLNINIVYNGYLNEMNTLKVGKIEIWGIDYGTITQINITYDNGTSEKTSFISDPANQILTIQLTDKMISLEKLTQVTWMGSGSVTTTPRTTATSTTDFSLTTSTRSPNLFTNPSTPLANNTAGPISPGTAEIFPTSISSTTPYTPEAISNTVDISTSAAPSVNTVAVTTNTAAIPITFPTSISSTTDDTILNTTTSSTSAIPPASAVTMSSTSISTATTNTIGDTSTSSMTTPSTFPTNISSTTDVITHYTVDTILNTTTSSTSAIPPTSAVTMSSTSISTASTNSIGGTSTSSMTTPSTFPTNISSTTDVITHYTVDTILNTTTSSTSAIPPTSAVTMSSTGISTASTNSIGGTSTSSMTTPSTFPTNISSTTDVITHYTVDTILNTTTSSTSAIPPASAVTMSSTSISTASTNSIGGTSTSSMTTPSTFPTNISSTTDVITHYTVDTILNTTTSSTSAIPPASAVTMSSTSISTASTNSIGGTSTSSMTTPSTFPTNISSTTDVITHYTVDTILNTTTSSTSAIPPASAAATTTSHVATSSSTFAASISSAEIITHYPESTVPNTITTSTSAGFPADPVTTRSASISTSTGNTGHHTTTNPFPTSMSFATENTTYYTTATFPNTTAADTARITRTMMTMTVKTTTTGVPAMTSVSPPDTTLDTLNATYASVTNTPTENISPHITHAPAYTDIPGIVGKTQRNAVTNIVATLKTTTVNSTHVTTIGTTDSTALSDTTACTNTTTNIVSPPIS</sequence>
<dbReference type="Pfam" id="PF01055">
    <property type="entry name" value="Glyco_hydro_31_2nd"/>
    <property type="match status" value="1"/>
</dbReference>
<dbReference type="GO" id="GO:0012505">
    <property type="term" value="C:endomembrane system"/>
    <property type="evidence" value="ECO:0007669"/>
    <property type="project" value="UniProtKB-ARBA"/>
</dbReference>
<dbReference type="GO" id="GO:0016324">
    <property type="term" value="C:apical plasma membrane"/>
    <property type="evidence" value="ECO:0007669"/>
    <property type="project" value="UniProtKB-SubCell"/>
</dbReference>
<evidence type="ECO:0000256" key="7">
    <source>
        <dbReference type="ARBA" id="ARBA00022801"/>
    </source>
</evidence>
<keyword evidence="5 16" id="KW-0812">Transmembrane</keyword>
<dbReference type="KEGG" id="pcw:110216165"/>
<feature type="transmembrane region" description="Helical" evidence="16">
    <location>
        <begin position="12"/>
        <end position="31"/>
    </location>
</feature>
<evidence type="ECO:0000256" key="8">
    <source>
        <dbReference type="ARBA" id="ARBA00022968"/>
    </source>
</evidence>